<dbReference type="InterPro" id="IPR002931">
    <property type="entry name" value="Transglutaminase-like"/>
</dbReference>
<evidence type="ECO:0000259" key="2">
    <source>
        <dbReference type="Pfam" id="PF01841"/>
    </source>
</evidence>
<dbReference type="InterPro" id="IPR038765">
    <property type="entry name" value="Papain-like_cys_pep_sf"/>
</dbReference>
<accession>A0ABR4XPG4</accession>
<comment type="caution">
    <text evidence="3">The sequence shown here is derived from an EMBL/GenBank/DDBJ whole genome shotgun (WGS) entry which is preliminary data.</text>
</comment>
<evidence type="ECO:0000313" key="3">
    <source>
        <dbReference type="EMBL" id="KGN93578.1"/>
    </source>
</evidence>
<proteinExistence type="predicted"/>
<reference evidence="3 4" key="1">
    <citation type="submission" date="2014-08" db="EMBL/GenBank/DDBJ databases">
        <title>Porphyromonas canoris strain:OH2762 Genome sequencing.</title>
        <authorList>
            <person name="Wallis C."/>
            <person name="Deusch O."/>
            <person name="O'Flynn C."/>
            <person name="Davis I."/>
            <person name="Jospin G."/>
            <person name="Darling A.E."/>
            <person name="Coil D.A."/>
            <person name="Alexiev A."/>
            <person name="Horsfall A."/>
            <person name="Kirkwood N."/>
            <person name="Harris S."/>
            <person name="Eisen J.A."/>
        </authorList>
    </citation>
    <scope>NUCLEOTIDE SEQUENCE [LARGE SCALE GENOMIC DNA]</scope>
    <source>
        <strain evidence="4">COT-108 OH2762</strain>
    </source>
</reference>
<dbReference type="Pfam" id="PF13306">
    <property type="entry name" value="LRR_5"/>
    <property type="match status" value="1"/>
</dbReference>
<dbReference type="InterPro" id="IPR052557">
    <property type="entry name" value="CAP/Cytokinesis_protein"/>
</dbReference>
<dbReference type="Pfam" id="PF01841">
    <property type="entry name" value="Transglut_core"/>
    <property type="match status" value="1"/>
</dbReference>
<dbReference type="Gene3D" id="3.10.620.30">
    <property type="match status" value="1"/>
</dbReference>
<evidence type="ECO:0000313" key="4">
    <source>
        <dbReference type="Proteomes" id="UP000030101"/>
    </source>
</evidence>
<keyword evidence="4" id="KW-1185">Reference proteome</keyword>
<dbReference type="EMBL" id="JQZV01000001">
    <property type="protein sequence ID" value="KGN93578.1"/>
    <property type="molecule type" value="Genomic_DNA"/>
</dbReference>
<feature type="compositionally biased region" description="Basic and acidic residues" evidence="1">
    <location>
        <begin position="50"/>
        <end position="71"/>
    </location>
</feature>
<dbReference type="PANTHER" id="PTHR46333">
    <property type="entry name" value="CYTOKINESIS PROTEIN 3"/>
    <property type="match status" value="1"/>
</dbReference>
<gene>
    <name evidence="3" type="ORF">HQ43_00080</name>
</gene>
<feature type="region of interest" description="Disordered" evidence="1">
    <location>
        <begin position="50"/>
        <end position="85"/>
    </location>
</feature>
<dbReference type="InterPro" id="IPR026906">
    <property type="entry name" value="LRR_5"/>
</dbReference>
<dbReference type="InterPro" id="IPR032675">
    <property type="entry name" value="LRR_dom_sf"/>
</dbReference>
<protein>
    <recommendedName>
        <fullName evidence="2">Transglutaminase-like domain-containing protein</fullName>
    </recommendedName>
</protein>
<dbReference type="SUPFAM" id="SSF54001">
    <property type="entry name" value="Cysteine proteinases"/>
    <property type="match status" value="1"/>
</dbReference>
<organism evidence="3 4">
    <name type="scientific">Porphyromonas canoris</name>
    <dbReference type="NCBI Taxonomy" id="36875"/>
    <lineage>
        <taxon>Bacteria</taxon>
        <taxon>Pseudomonadati</taxon>
        <taxon>Bacteroidota</taxon>
        <taxon>Bacteroidia</taxon>
        <taxon>Bacteroidales</taxon>
        <taxon>Porphyromonadaceae</taxon>
        <taxon>Porphyromonas</taxon>
    </lineage>
</organism>
<dbReference type="Gene3D" id="3.80.10.10">
    <property type="entry name" value="Ribonuclease Inhibitor"/>
    <property type="match status" value="1"/>
</dbReference>
<name>A0ABR4XPG4_9PORP</name>
<sequence length="449" mass="51293">MIEEDKTLTIYKELFLKKIKKNNMTFMHKTRLLLLLILGTLVVTACRKDPLRPNEKKDPEVEQPEKPKENDPPAQTDLFPKPDGSRILTGSPAERVFALLSNMTFDEPLPLGETRITEAQLNEIKAFADKLVAEKQPKNQREMHDLLFGWIRKNVKYGNTFDPSIPDYNSAYTTFKHKVAICQGYSNLLKVFCHTQKISAPIVNGLARFNTLGDPLGHAWNYVLLDGKWFVSDATNGIFYDANDPKRFDFLLPERLDFPLFRDEKFVCTYEKRELTVSSVQDSFTGEKLIAPYGMGGFQIGNFNPTHLPKSVKEIYLGRNIKMLGTSDQLNLKESGKNVEKIVVDPESPHLEEHKGTIYIRGDKSNLPLFIPARLKVVKMKPMKNVGKNVIFGHEGMEELYFEEGTETIEDYAVEACPNLRKVYLPKSVKSVADRAFFRCHSELKVVRL</sequence>
<evidence type="ECO:0000256" key="1">
    <source>
        <dbReference type="SAM" id="MobiDB-lite"/>
    </source>
</evidence>
<feature type="domain" description="Transglutaminase-like" evidence="2">
    <location>
        <begin position="126"/>
        <end position="234"/>
    </location>
</feature>
<dbReference type="Proteomes" id="UP000030101">
    <property type="component" value="Unassembled WGS sequence"/>
</dbReference>
<dbReference type="PANTHER" id="PTHR46333:SF2">
    <property type="entry name" value="CYTOKINESIS PROTEIN 3"/>
    <property type="match status" value="1"/>
</dbReference>